<evidence type="ECO:0000313" key="1">
    <source>
        <dbReference type="EMBL" id="MFL0245524.1"/>
    </source>
</evidence>
<protein>
    <submittedName>
        <fullName evidence="1">Uncharacterized protein</fullName>
    </submittedName>
</protein>
<reference evidence="1 2" key="1">
    <citation type="submission" date="2024-11" db="EMBL/GenBank/DDBJ databases">
        <authorList>
            <person name="Heng Y.C."/>
            <person name="Lim A.C.H."/>
            <person name="Lee J.K.Y."/>
            <person name="Kittelmann S."/>
        </authorList>
    </citation>
    <scope>NUCLEOTIDE SEQUENCE [LARGE SCALE GENOMIC DNA]</scope>
    <source>
        <strain evidence="1 2">WILCCON 0185</strain>
    </source>
</reference>
<gene>
    <name evidence="1" type="ORF">ACJDUG_00860</name>
</gene>
<dbReference type="RefSeq" id="WP_406767985.1">
    <property type="nucleotide sequence ID" value="NZ_JBJHZZ010000001.1"/>
</dbReference>
<comment type="caution">
    <text evidence="1">The sequence shown here is derived from an EMBL/GenBank/DDBJ whole genome shotgun (WGS) entry which is preliminary data.</text>
</comment>
<dbReference type="Proteomes" id="UP001623591">
    <property type="component" value="Unassembled WGS sequence"/>
</dbReference>
<dbReference type="EMBL" id="JBJHZZ010000001">
    <property type="protein sequence ID" value="MFL0245524.1"/>
    <property type="molecule type" value="Genomic_DNA"/>
</dbReference>
<proteinExistence type="predicted"/>
<sequence length="107" mass="11902">MGVKLPFPKFLANIDIKVHNTTLGEDGEEEKLLYEGKCIYTDKSKQIMTPERQLITLSGKAVIEGDINQGKLIEGYVEVKGTKKNIYSAERPLNPDGTVFSTELNLS</sequence>
<organism evidence="1 2">
    <name type="scientific">Candidatus Clostridium stratigraminis</name>
    <dbReference type="NCBI Taxonomy" id="3381661"/>
    <lineage>
        <taxon>Bacteria</taxon>
        <taxon>Bacillati</taxon>
        <taxon>Bacillota</taxon>
        <taxon>Clostridia</taxon>
        <taxon>Eubacteriales</taxon>
        <taxon>Clostridiaceae</taxon>
        <taxon>Clostridium</taxon>
    </lineage>
</organism>
<keyword evidence="2" id="KW-1185">Reference proteome</keyword>
<accession>A0ABW8SYH4</accession>
<evidence type="ECO:0000313" key="2">
    <source>
        <dbReference type="Proteomes" id="UP001623591"/>
    </source>
</evidence>
<name>A0ABW8SYH4_9CLOT</name>